<keyword evidence="5" id="KW-0547">Nucleotide-binding</keyword>
<dbReference type="FunFam" id="3.40.50.300:FF:000016">
    <property type="entry name" value="Oligopeptide ABC transporter ATP-binding component"/>
    <property type="match status" value="1"/>
</dbReference>
<protein>
    <submittedName>
        <fullName evidence="9">ABC transporter ATP-binding protein</fullName>
    </submittedName>
</protein>
<dbReference type="Pfam" id="PF00005">
    <property type="entry name" value="ABC_tran"/>
    <property type="match status" value="1"/>
</dbReference>
<accession>A0A927E457</accession>
<dbReference type="SUPFAM" id="SSF52540">
    <property type="entry name" value="P-loop containing nucleoside triphosphate hydrolases"/>
    <property type="match status" value="1"/>
</dbReference>
<dbReference type="PANTHER" id="PTHR43297">
    <property type="entry name" value="OLIGOPEPTIDE TRANSPORT ATP-BINDING PROTEIN APPD"/>
    <property type="match status" value="1"/>
</dbReference>
<dbReference type="InterPro" id="IPR027417">
    <property type="entry name" value="P-loop_NTPase"/>
</dbReference>
<name>A0A927E457_9HYPH</name>
<sequence length="350" mass="37569">MTQATSSQPGSFLAPLVEIEDLTVRFTGRDLDIGVVNGVSFTLDRGSSMCILGESGSGKSVTMRALMRLFPPTARVGGRIRVDGTDVLALGSHQLRRIRGGLISMIFQEPMTALDPVFTIGQQIAETLVYHEGISFRAADKRALELLELVQVPSAKRRLAAYPHELSGGLRQRGMIALALACKPKLLLADEPTTALDATVQIQILLLLRELQRELGMATIFVTHDLGVACEVADKIAVMYAGKFVETGSVEQVMDAARHPYTQGLMNSTIHADMRGATLDPIPGTPPDLTDLPPGCPFAPRCSAAREPCLSLQPELISLDGGQMARCLQYGPGPAFAQAPLLQTQLLKAS</sequence>
<dbReference type="InterPro" id="IPR003439">
    <property type="entry name" value="ABC_transporter-like_ATP-bd"/>
</dbReference>
<dbReference type="GO" id="GO:0005886">
    <property type="term" value="C:plasma membrane"/>
    <property type="evidence" value="ECO:0007669"/>
    <property type="project" value="UniProtKB-SubCell"/>
</dbReference>
<dbReference type="SMART" id="SM00382">
    <property type="entry name" value="AAA"/>
    <property type="match status" value="1"/>
</dbReference>
<evidence type="ECO:0000256" key="1">
    <source>
        <dbReference type="ARBA" id="ARBA00004417"/>
    </source>
</evidence>
<evidence type="ECO:0000259" key="8">
    <source>
        <dbReference type="PROSITE" id="PS50893"/>
    </source>
</evidence>
<evidence type="ECO:0000256" key="2">
    <source>
        <dbReference type="ARBA" id="ARBA00005417"/>
    </source>
</evidence>
<keyword evidence="7" id="KW-0472">Membrane</keyword>
<evidence type="ECO:0000256" key="4">
    <source>
        <dbReference type="ARBA" id="ARBA00022475"/>
    </source>
</evidence>
<comment type="caution">
    <text evidence="9">The sequence shown here is derived from an EMBL/GenBank/DDBJ whole genome shotgun (WGS) entry which is preliminary data.</text>
</comment>
<dbReference type="InterPro" id="IPR013563">
    <property type="entry name" value="Oligopep_ABC_C"/>
</dbReference>
<evidence type="ECO:0000256" key="5">
    <source>
        <dbReference type="ARBA" id="ARBA00022741"/>
    </source>
</evidence>
<organism evidence="9 10">
    <name type="scientific">Bosea spartocytisi</name>
    <dbReference type="NCBI Taxonomy" id="2773451"/>
    <lineage>
        <taxon>Bacteria</taxon>
        <taxon>Pseudomonadati</taxon>
        <taxon>Pseudomonadota</taxon>
        <taxon>Alphaproteobacteria</taxon>
        <taxon>Hyphomicrobiales</taxon>
        <taxon>Boseaceae</taxon>
        <taxon>Bosea</taxon>
    </lineage>
</organism>
<keyword evidence="6 9" id="KW-0067">ATP-binding</keyword>
<feature type="domain" description="ABC transporter" evidence="8">
    <location>
        <begin position="17"/>
        <end position="266"/>
    </location>
</feature>
<dbReference type="PANTHER" id="PTHR43297:SF2">
    <property type="entry name" value="DIPEPTIDE TRANSPORT ATP-BINDING PROTEIN DPPD"/>
    <property type="match status" value="1"/>
</dbReference>
<dbReference type="PROSITE" id="PS50893">
    <property type="entry name" value="ABC_TRANSPORTER_2"/>
    <property type="match status" value="1"/>
</dbReference>
<reference evidence="9" key="1">
    <citation type="submission" date="2020-09" db="EMBL/GenBank/DDBJ databases">
        <title>Bosea spartocytisi sp. nov. a root nodule endophyte of Spartocytisus supranubius in the high mountain ecosystem fo the Teide National Park (Canary Islands, Spain).</title>
        <authorList>
            <person name="Pulido-Suarez L."/>
            <person name="Peix A."/>
            <person name="Igual J.M."/>
            <person name="Socas-Perez N."/>
            <person name="Velazquez E."/>
            <person name="Flores-Felix J.D."/>
            <person name="Leon-Barrios M."/>
        </authorList>
    </citation>
    <scope>NUCLEOTIDE SEQUENCE</scope>
    <source>
        <strain evidence="9">SSUT16</strain>
    </source>
</reference>
<dbReference type="Proteomes" id="UP000619295">
    <property type="component" value="Unassembled WGS sequence"/>
</dbReference>
<keyword evidence="10" id="KW-1185">Reference proteome</keyword>
<dbReference type="RefSeq" id="WP_191123225.1">
    <property type="nucleotide sequence ID" value="NZ_JACXWY010000001.1"/>
</dbReference>
<keyword evidence="4" id="KW-1003">Cell membrane</keyword>
<dbReference type="InterPro" id="IPR050388">
    <property type="entry name" value="ABC_Ni/Peptide_Import"/>
</dbReference>
<dbReference type="Pfam" id="PF08352">
    <property type="entry name" value="oligo_HPY"/>
    <property type="match status" value="1"/>
</dbReference>
<keyword evidence="3" id="KW-0813">Transport</keyword>
<evidence type="ECO:0000313" key="10">
    <source>
        <dbReference type="Proteomes" id="UP000619295"/>
    </source>
</evidence>
<evidence type="ECO:0000313" key="9">
    <source>
        <dbReference type="EMBL" id="MBD3844488.1"/>
    </source>
</evidence>
<comment type="similarity">
    <text evidence="2">Belongs to the ABC transporter superfamily.</text>
</comment>
<comment type="subcellular location">
    <subcellularLocation>
        <location evidence="1">Cell inner membrane</location>
        <topology evidence="1">Peripheral membrane protein</topology>
    </subcellularLocation>
</comment>
<dbReference type="InterPro" id="IPR003593">
    <property type="entry name" value="AAA+_ATPase"/>
</dbReference>
<dbReference type="NCBIfam" id="TIGR01727">
    <property type="entry name" value="oligo_HPY"/>
    <property type="match status" value="1"/>
</dbReference>
<evidence type="ECO:0000256" key="6">
    <source>
        <dbReference type="ARBA" id="ARBA00022840"/>
    </source>
</evidence>
<proteinExistence type="inferred from homology"/>
<evidence type="ECO:0000256" key="7">
    <source>
        <dbReference type="ARBA" id="ARBA00023136"/>
    </source>
</evidence>
<dbReference type="GO" id="GO:0015833">
    <property type="term" value="P:peptide transport"/>
    <property type="evidence" value="ECO:0007669"/>
    <property type="project" value="InterPro"/>
</dbReference>
<gene>
    <name evidence="9" type="ORF">IED13_02165</name>
</gene>
<dbReference type="EMBL" id="JACXWY010000001">
    <property type="protein sequence ID" value="MBD3844488.1"/>
    <property type="molecule type" value="Genomic_DNA"/>
</dbReference>
<dbReference type="GO" id="GO:0055085">
    <property type="term" value="P:transmembrane transport"/>
    <property type="evidence" value="ECO:0007669"/>
    <property type="project" value="UniProtKB-ARBA"/>
</dbReference>
<dbReference type="CDD" id="cd03257">
    <property type="entry name" value="ABC_NikE_OppD_transporters"/>
    <property type="match status" value="1"/>
</dbReference>
<evidence type="ECO:0000256" key="3">
    <source>
        <dbReference type="ARBA" id="ARBA00022448"/>
    </source>
</evidence>
<dbReference type="GO" id="GO:0016887">
    <property type="term" value="F:ATP hydrolysis activity"/>
    <property type="evidence" value="ECO:0007669"/>
    <property type="project" value="InterPro"/>
</dbReference>
<dbReference type="Gene3D" id="3.40.50.300">
    <property type="entry name" value="P-loop containing nucleotide triphosphate hydrolases"/>
    <property type="match status" value="1"/>
</dbReference>
<dbReference type="AlphaFoldDB" id="A0A927E457"/>
<dbReference type="GO" id="GO:0005524">
    <property type="term" value="F:ATP binding"/>
    <property type="evidence" value="ECO:0007669"/>
    <property type="project" value="UniProtKB-KW"/>
</dbReference>